<accession>A0A7Y5Z7D8</accession>
<name>A0A7Y5Z7D8_9PSED</name>
<dbReference type="AlphaFoldDB" id="A0A7Y5Z7D8"/>
<comment type="caution">
    <text evidence="1">The sequence shown here is derived from an EMBL/GenBank/DDBJ whole genome shotgun (WGS) entry which is preliminary data.</text>
</comment>
<proteinExistence type="predicted"/>
<dbReference type="Proteomes" id="UP000536720">
    <property type="component" value="Unassembled WGS sequence"/>
</dbReference>
<dbReference type="EMBL" id="JABFMR010000017">
    <property type="protein sequence ID" value="NUT88440.1"/>
    <property type="molecule type" value="Genomic_DNA"/>
</dbReference>
<sequence>MNQKIEDLIHDIWQSGDPIRKAEELGLGLTEDSQAVVRDVLGKIHMRAVARARLISGSEGDSIEDGAISVNSPSDHYSLLLLYFAMYDSDDLADYPVDMRERCLLSWSKQTGFPVGDVREAVILGQNGIQSLIQASRPRHG</sequence>
<evidence type="ECO:0000313" key="1">
    <source>
        <dbReference type="EMBL" id="NUT88440.1"/>
    </source>
</evidence>
<dbReference type="RefSeq" id="WP_175363264.1">
    <property type="nucleotide sequence ID" value="NZ_JABFMR010000017.1"/>
</dbReference>
<evidence type="ECO:0000313" key="2">
    <source>
        <dbReference type="Proteomes" id="UP000536720"/>
    </source>
</evidence>
<reference evidence="1 2" key="1">
    <citation type="journal article" date="2020" name="Front. Plant Sci.">
        <title>Isolation of Rhizosphere Bacteria That Improve Quality and Water Stress Tolerance in Greenhouse Ornamentals.</title>
        <authorList>
            <person name="Nordstedt N.P."/>
            <person name="Jones M.L."/>
        </authorList>
    </citation>
    <scope>NUCLEOTIDE SEQUENCE [LARGE SCALE GENOMIC DNA]</scope>
    <source>
        <strain evidence="1 2">C7D2</strain>
    </source>
</reference>
<gene>
    <name evidence="1" type="ORF">HNO91_18545</name>
</gene>
<protein>
    <submittedName>
        <fullName evidence="1">Uncharacterized protein</fullName>
    </submittedName>
</protein>
<organism evidence="1 2">
    <name type="scientific">Pseudomonas corrugata</name>
    <dbReference type="NCBI Taxonomy" id="47879"/>
    <lineage>
        <taxon>Bacteria</taxon>
        <taxon>Pseudomonadati</taxon>
        <taxon>Pseudomonadota</taxon>
        <taxon>Gammaproteobacteria</taxon>
        <taxon>Pseudomonadales</taxon>
        <taxon>Pseudomonadaceae</taxon>
        <taxon>Pseudomonas</taxon>
    </lineage>
</organism>